<dbReference type="PROSITE" id="PS51021">
    <property type="entry name" value="BAR"/>
    <property type="match status" value="1"/>
</dbReference>
<evidence type="ECO:0000256" key="11">
    <source>
        <dbReference type="ARBA" id="ARBA00023054"/>
    </source>
</evidence>
<evidence type="ECO:0000256" key="6">
    <source>
        <dbReference type="ARBA" id="ARBA00022490"/>
    </source>
</evidence>
<accession>A0A3P8VAM9</accession>
<dbReference type="Proteomes" id="UP000265120">
    <property type="component" value="Chromosome 8"/>
</dbReference>
<evidence type="ECO:0000256" key="13">
    <source>
        <dbReference type="ARBA" id="ARBA00032587"/>
    </source>
</evidence>
<feature type="compositionally biased region" description="Low complexity" evidence="17">
    <location>
        <begin position="823"/>
        <end position="840"/>
    </location>
</feature>
<feature type="compositionally biased region" description="Pro residues" evidence="17">
    <location>
        <begin position="645"/>
        <end position="659"/>
    </location>
</feature>
<dbReference type="PROSITE" id="PS50002">
    <property type="entry name" value="SH3"/>
    <property type="match status" value="4"/>
</dbReference>
<feature type="compositionally biased region" description="Polar residues" evidence="17">
    <location>
        <begin position="717"/>
        <end position="729"/>
    </location>
</feature>
<proteinExistence type="predicted"/>
<feature type="compositionally biased region" description="Polar residues" evidence="17">
    <location>
        <begin position="325"/>
        <end position="334"/>
    </location>
</feature>
<evidence type="ECO:0000256" key="7">
    <source>
        <dbReference type="ARBA" id="ARBA00022658"/>
    </source>
</evidence>
<dbReference type="InterPro" id="IPR036028">
    <property type="entry name" value="SH3-like_dom_sf"/>
</dbReference>
<feature type="compositionally biased region" description="Polar residues" evidence="17">
    <location>
        <begin position="678"/>
        <end position="693"/>
    </location>
</feature>
<feature type="compositionally biased region" description="Basic and acidic residues" evidence="17">
    <location>
        <begin position="700"/>
        <end position="712"/>
    </location>
</feature>
<dbReference type="Gene3D" id="1.20.1270.60">
    <property type="entry name" value="Arfaptin homology (AH) domain/BAR domain"/>
    <property type="match status" value="1"/>
</dbReference>
<dbReference type="InterPro" id="IPR001452">
    <property type="entry name" value="SH3_domain"/>
</dbReference>
<evidence type="ECO:0000256" key="17">
    <source>
        <dbReference type="SAM" id="MobiDB-lite"/>
    </source>
</evidence>
<feature type="domain" description="DH" evidence="19">
    <location>
        <begin position="848"/>
        <end position="1024"/>
    </location>
</feature>
<reference evidence="21" key="3">
    <citation type="submission" date="2025-09" db="UniProtKB">
        <authorList>
            <consortium name="Ensembl"/>
        </authorList>
    </citation>
    <scope>IDENTIFICATION</scope>
</reference>
<dbReference type="SMART" id="SM00325">
    <property type="entry name" value="RhoGEF"/>
    <property type="match status" value="1"/>
</dbReference>
<reference evidence="21" key="2">
    <citation type="submission" date="2025-08" db="UniProtKB">
        <authorList>
            <consortium name="Ensembl"/>
        </authorList>
    </citation>
    <scope>IDENTIFICATION</scope>
</reference>
<feature type="domain" description="SH3" evidence="18">
    <location>
        <begin position="2"/>
        <end position="60"/>
    </location>
</feature>
<dbReference type="GO" id="GO:0060271">
    <property type="term" value="P:cilium assembly"/>
    <property type="evidence" value="ECO:0007669"/>
    <property type="project" value="Ensembl"/>
</dbReference>
<name>A0A3P8VAM9_CYNSE</name>
<dbReference type="Pfam" id="PF14604">
    <property type="entry name" value="SH3_9"/>
    <property type="match status" value="3"/>
</dbReference>
<keyword evidence="6" id="KW-0963">Cytoplasm</keyword>
<dbReference type="Gene3D" id="2.30.30.40">
    <property type="entry name" value="SH3 Domains"/>
    <property type="match status" value="5"/>
</dbReference>
<protein>
    <recommendedName>
        <fullName evidence="4">Dynamin-binding protein</fullName>
    </recommendedName>
    <alternativeName>
        <fullName evidence="13">Scaffold protein Tuba</fullName>
    </alternativeName>
</protein>
<feature type="domain" description="SH3" evidence="18">
    <location>
        <begin position="150"/>
        <end position="209"/>
    </location>
</feature>
<dbReference type="CDD" id="cd11796">
    <property type="entry name" value="SH3_DNMBP_N3"/>
    <property type="match status" value="1"/>
</dbReference>
<dbReference type="PROSITE" id="PS50010">
    <property type="entry name" value="DH_2"/>
    <property type="match status" value="1"/>
</dbReference>
<dbReference type="SMART" id="SM00326">
    <property type="entry name" value="SH3"/>
    <property type="match status" value="6"/>
</dbReference>
<feature type="compositionally biased region" description="Basic and acidic residues" evidence="17">
    <location>
        <begin position="394"/>
        <end position="407"/>
    </location>
</feature>
<feature type="region of interest" description="Disordered" evidence="17">
    <location>
        <begin position="377"/>
        <end position="501"/>
    </location>
</feature>
<dbReference type="Pfam" id="PF03114">
    <property type="entry name" value="BAR"/>
    <property type="match status" value="1"/>
</dbReference>
<feature type="compositionally biased region" description="Polar residues" evidence="17">
    <location>
        <begin position="442"/>
        <end position="459"/>
    </location>
</feature>
<keyword evidence="5 15" id="KW-0728">SH3 domain</keyword>
<evidence type="ECO:0000256" key="5">
    <source>
        <dbReference type="ARBA" id="ARBA00022443"/>
    </source>
</evidence>
<keyword evidence="8" id="KW-0965">Cell junction</keyword>
<sequence>MEAGSLVRAVFEFLPSVSEELPLFTGDVIEVLSVVDEFWLLGNKDGVTQFPSTFVEEITIPSTKPGDCLYVCINDFASAEPGKLCLKRDVVVGEAGPSKSVGEPWQRGCNAWGVRGLFPTSCVQELNLSCQSKQLSERSAQAHASDLPPYALGQARALMNLHAQLNEELDFREGDLIIITALPEPGWFEGELDGRRGIFPEGFVEVIGLLRSPQEPEECQYLHSDTQQLTYEDPYDAVEAPEESMEEGEDFLGEEEKQREDVAEEEGGIYGVALYNFRAMEPGELDFDVGDRIRVISTLEDGWLEGELRGRHGIFPHRFVKMENTENAEQTNAVETKEEKESSFASECSPGHLCPNGSDSGLYKDHTVWDLDYFERTEEKGVPSENTTQTNSRTPEREEAKRPDSQPHRPAAVEQKGQERRKSIPPARPRLPPRPSPPSRSNQQHSPSLNTTQRSNYTNGDKRVLQPKRSHSLTLPHTQRGWSKSSRHYQRPAPDVGTRSNRGVSQELIHLIEDHKQKQLAPHANGRNNDVMTGSAYSPQTVHTSNGLTPKSFTFESLAAASTDLEAKLSQQLFEFEKSLTSSYSDACIRSVGDQSRQSHISRHYSILDFSSERDIIRGSAHSPVDDHVQSKSASSTLERRRSLRPPPPRPRALRPPAPASYKPARPAPRPPPRCPRQNTAPPTCHSATSTPMFYTPDESASHQTREGHAEFGDPASQEQDSQSQLEAENTQERERELENQKRREEEERSWLLLRLQEVEHDMDAYAHTAEELRAMLEEEEEETARMQAMENLEFCNYTLETLALEQQQLQMTLLSSQPKPLDLATASDASPAADTSAEDPGQRMLEKRSKVIEELLQTEKDYIKDLQMCVKEIIEPLRKKQVKNVDFEGLFGNIGSVIDLSQRLFEALQESDSIGRVFLDFKGEVLDVYKIYCQNHDDAISLLESYEKDENIQRHVLECLDRLGKTNYINLGSFLIKPVQRVMRYPLLLMELLGATPESHHDRPQLTEALQAVKEINVNINEYKRRKDLLKYRKGDEDTFIDKISKLSMHSIIKKSNRVSSHLKHLTGISPQIKDQAFDEVEKRFRLQERLIKSFIRDISLYLQHIRESASVKVLAAISFCDIYTDRSVPDPQRFERAHRCITDKQFTEFKERTEALVINPLTQLLLMFAGPHKLIQKRFDKLLDYDNCKERADRLKDRRVQDELQATRNNYEALNAQLLDELPVFHTVAEELFMGCVRAFSQAQKDFIRTTLGELKPILQFSNNTGKEGTIIAQFQEEYGRVLQLLQSFSFCPENLPPAVPVKKPFEKKTQEKQTSKKTLQSPTEEHRAGLLARFGPDKLFQAERNFNAAQDLDVSIQEGDLVGVIKQQDPMGSNNRWLIDNGTRGFVYSSFLKPYNQRRSQSDGSIGSSNESGYGGSSPVFSRQNSNSTLTFNQDTATVSFSTSQSQSSPHPSVDSTTTSRLNHHRDAAPPDSTVNASNRKEASEQTYRSSSGHRDTEQPYRHSANHRDPYETGHATSSSHREASELSETDSSSSSHKNHAQRHGHSDKSYGSYQRRNEDNGREKKAAYHRDEYSDPKPEAEPESEMDGHQLQIYYALYSFSARCANELSITANQQLRILEFQDMNGNSEWWLGEAEGQRGYVPSNYIRKTEYT</sequence>
<feature type="region of interest" description="Disordered" evidence="17">
    <location>
        <begin position="620"/>
        <end position="747"/>
    </location>
</feature>
<feature type="compositionally biased region" description="Basic and acidic residues" evidence="17">
    <location>
        <begin position="1496"/>
        <end position="1515"/>
    </location>
</feature>
<feature type="compositionally biased region" description="Basic and acidic residues" evidence="17">
    <location>
        <begin position="731"/>
        <end position="747"/>
    </location>
</feature>
<dbReference type="SUPFAM" id="SSF48065">
    <property type="entry name" value="DBL homology domain (DH-domain)"/>
    <property type="match status" value="1"/>
</dbReference>
<dbReference type="Gene3D" id="1.20.900.10">
    <property type="entry name" value="Dbl homology (DH) domain"/>
    <property type="match status" value="1"/>
</dbReference>
<dbReference type="InParanoid" id="A0A3P8VAM9"/>
<dbReference type="InterPro" id="IPR000219">
    <property type="entry name" value="DH_dom"/>
</dbReference>
<dbReference type="GeneTree" id="ENSGT00950000183088"/>
<feature type="compositionally biased region" description="Basic residues" evidence="17">
    <location>
        <begin position="1540"/>
        <end position="1549"/>
    </location>
</feature>
<evidence type="ECO:0000256" key="3">
    <source>
        <dbReference type="ARBA" id="ARBA00004348"/>
    </source>
</evidence>
<comment type="subcellular location">
    <subcellularLocation>
        <location evidence="2">Cell junction</location>
    </subcellularLocation>
    <subcellularLocation>
        <location evidence="1">Cytoplasm</location>
        <location evidence="1">Cytoskeleton</location>
    </subcellularLocation>
    <subcellularLocation>
        <location evidence="3">Golgi apparatus</location>
        <location evidence="3">Golgi stack</location>
    </subcellularLocation>
    <subcellularLocation>
        <location evidence="14">Synapse</location>
    </subcellularLocation>
</comment>
<keyword evidence="22" id="KW-1185">Reference proteome</keyword>
<feature type="compositionally biased region" description="Basic and acidic residues" evidence="17">
    <location>
        <begin position="1559"/>
        <end position="1584"/>
    </location>
</feature>
<organism evidence="21 22">
    <name type="scientific">Cynoglossus semilaevis</name>
    <name type="common">Tongue sole</name>
    <dbReference type="NCBI Taxonomy" id="244447"/>
    <lineage>
        <taxon>Eukaryota</taxon>
        <taxon>Metazoa</taxon>
        <taxon>Chordata</taxon>
        <taxon>Craniata</taxon>
        <taxon>Vertebrata</taxon>
        <taxon>Euteleostomi</taxon>
        <taxon>Actinopterygii</taxon>
        <taxon>Neopterygii</taxon>
        <taxon>Teleostei</taxon>
        <taxon>Neoteleostei</taxon>
        <taxon>Acanthomorphata</taxon>
        <taxon>Carangaria</taxon>
        <taxon>Pleuronectiformes</taxon>
        <taxon>Pleuronectoidei</taxon>
        <taxon>Cynoglossidae</taxon>
        <taxon>Cynoglossinae</taxon>
        <taxon>Cynoglossus</taxon>
    </lineage>
</organism>
<dbReference type="FunFam" id="1.20.900.10:FF:000023">
    <property type="entry name" value="dynamin-binding protein isoform X2"/>
    <property type="match status" value="1"/>
</dbReference>
<evidence type="ECO:0000256" key="4">
    <source>
        <dbReference type="ARBA" id="ARBA00018186"/>
    </source>
</evidence>
<dbReference type="STRING" id="244447.ENSCSEP00000011234"/>
<feature type="region of interest" description="Disordered" evidence="17">
    <location>
        <begin position="323"/>
        <end position="361"/>
    </location>
</feature>
<dbReference type="Pfam" id="PF00621">
    <property type="entry name" value="RhoGEF"/>
    <property type="match status" value="1"/>
</dbReference>
<dbReference type="InterPro" id="IPR051492">
    <property type="entry name" value="Dynamin-Rho_GEF"/>
</dbReference>
<dbReference type="CDD" id="cd11798">
    <property type="entry name" value="SH3_DNMBP_C1"/>
    <property type="match status" value="1"/>
</dbReference>
<keyword evidence="10" id="KW-0333">Golgi apparatus</keyword>
<dbReference type="SUPFAM" id="SSF50044">
    <property type="entry name" value="SH3-domain"/>
    <property type="match status" value="6"/>
</dbReference>
<dbReference type="InterPro" id="IPR027267">
    <property type="entry name" value="AH/BAR_dom_sf"/>
</dbReference>
<dbReference type="PROSITE" id="PS00741">
    <property type="entry name" value="DH_1"/>
    <property type="match status" value="1"/>
</dbReference>
<feature type="compositionally biased region" description="Polar residues" evidence="17">
    <location>
        <begin position="526"/>
        <end position="548"/>
    </location>
</feature>
<dbReference type="CDD" id="cd11794">
    <property type="entry name" value="SH3_DNMBP_N1"/>
    <property type="match status" value="1"/>
</dbReference>
<dbReference type="InterPro" id="IPR035820">
    <property type="entry name" value="DNMBP_SH3_C1"/>
</dbReference>
<evidence type="ECO:0000313" key="22">
    <source>
        <dbReference type="Proteomes" id="UP000265120"/>
    </source>
</evidence>
<feature type="compositionally biased region" description="Basic and acidic residues" evidence="17">
    <location>
        <begin position="1308"/>
        <end position="1317"/>
    </location>
</feature>
<evidence type="ECO:0000256" key="2">
    <source>
        <dbReference type="ARBA" id="ARBA00004282"/>
    </source>
</evidence>
<feature type="region of interest" description="Disordered" evidence="17">
    <location>
        <begin position="1401"/>
        <end position="1589"/>
    </location>
</feature>
<feature type="region of interest" description="Disordered" evidence="17">
    <location>
        <begin position="515"/>
        <end position="548"/>
    </location>
</feature>
<dbReference type="CDD" id="cd00160">
    <property type="entry name" value="RhoGEF"/>
    <property type="match status" value="1"/>
</dbReference>
<dbReference type="InterPro" id="IPR035899">
    <property type="entry name" value="DBL_dom_sf"/>
</dbReference>
<evidence type="ECO:0000256" key="9">
    <source>
        <dbReference type="ARBA" id="ARBA00023018"/>
    </source>
</evidence>
<dbReference type="GO" id="GO:0005856">
    <property type="term" value="C:cytoskeleton"/>
    <property type="evidence" value="ECO:0007669"/>
    <property type="project" value="UniProtKB-SubCell"/>
</dbReference>
<dbReference type="GO" id="GO:0035556">
    <property type="term" value="P:intracellular signal transduction"/>
    <property type="evidence" value="ECO:0007669"/>
    <property type="project" value="InterPro"/>
</dbReference>
<evidence type="ECO:0000256" key="14">
    <source>
        <dbReference type="ARBA" id="ARBA00034103"/>
    </source>
</evidence>
<evidence type="ECO:0000256" key="16">
    <source>
        <dbReference type="SAM" id="Coils"/>
    </source>
</evidence>
<dbReference type="CDD" id="cd12141">
    <property type="entry name" value="SH3_DNMBP_C2"/>
    <property type="match status" value="1"/>
</dbReference>
<keyword evidence="11 16" id="KW-0175">Coiled coil</keyword>
<feature type="compositionally biased region" description="Low complexity" evidence="17">
    <location>
        <begin position="1441"/>
        <end position="1459"/>
    </location>
</feature>
<dbReference type="InterPro" id="IPR001331">
    <property type="entry name" value="GDS_CDC24_CS"/>
</dbReference>
<keyword evidence="9" id="KW-0770">Synapse</keyword>
<feature type="compositionally biased region" description="Polar residues" evidence="17">
    <location>
        <begin position="1422"/>
        <end position="1440"/>
    </location>
</feature>
<evidence type="ECO:0000256" key="12">
    <source>
        <dbReference type="ARBA" id="ARBA00023212"/>
    </source>
</evidence>
<dbReference type="CDD" id="cd11797">
    <property type="entry name" value="SH3_DNMBP_N4"/>
    <property type="match status" value="1"/>
</dbReference>
<evidence type="ECO:0000313" key="21">
    <source>
        <dbReference type="Ensembl" id="ENSCSEP00000011234.1"/>
    </source>
</evidence>
<dbReference type="SMART" id="SM00721">
    <property type="entry name" value="BAR"/>
    <property type="match status" value="1"/>
</dbReference>
<feature type="region of interest" description="Disordered" evidence="17">
    <location>
        <begin position="1308"/>
        <end position="1328"/>
    </location>
</feature>
<dbReference type="InterPro" id="IPR035819">
    <property type="entry name" value="DNMBP_SH3_N3"/>
</dbReference>
<reference evidence="21 22" key="1">
    <citation type="journal article" date="2014" name="Nat. Genet.">
        <title>Whole-genome sequence of a flatfish provides insights into ZW sex chromosome evolution and adaptation to a benthic lifestyle.</title>
        <authorList>
            <person name="Chen S."/>
            <person name="Zhang G."/>
            <person name="Shao C."/>
            <person name="Huang Q."/>
            <person name="Liu G."/>
            <person name="Zhang P."/>
            <person name="Song W."/>
            <person name="An N."/>
            <person name="Chalopin D."/>
            <person name="Volff J.N."/>
            <person name="Hong Y."/>
            <person name="Li Q."/>
            <person name="Sha Z."/>
            <person name="Zhou H."/>
            <person name="Xie M."/>
            <person name="Yu Q."/>
            <person name="Liu Y."/>
            <person name="Xiang H."/>
            <person name="Wang N."/>
            <person name="Wu K."/>
            <person name="Yang C."/>
            <person name="Zhou Q."/>
            <person name="Liao X."/>
            <person name="Yang L."/>
            <person name="Hu Q."/>
            <person name="Zhang J."/>
            <person name="Meng L."/>
            <person name="Jin L."/>
            <person name="Tian Y."/>
            <person name="Lian J."/>
            <person name="Yang J."/>
            <person name="Miao G."/>
            <person name="Liu S."/>
            <person name="Liang Z."/>
            <person name="Yan F."/>
            <person name="Li Y."/>
            <person name="Sun B."/>
            <person name="Zhang H."/>
            <person name="Zhang J."/>
            <person name="Zhu Y."/>
            <person name="Du M."/>
            <person name="Zhao Y."/>
            <person name="Schartl M."/>
            <person name="Tang Q."/>
            <person name="Wang J."/>
        </authorList>
    </citation>
    <scope>NUCLEOTIDE SEQUENCE</scope>
</reference>
<dbReference type="GO" id="GO:0045202">
    <property type="term" value="C:synapse"/>
    <property type="evidence" value="ECO:0007669"/>
    <property type="project" value="UniProtKB-SubCell"/>
</dbReference>
<dbReference type="SUPFAM" id="SSF103657">
    <property type="entry name" value="BAR/IMD domain-like"/>
    <property type="match status" value="1"/>
</dbReference>
<evidence type="ECO:0000256" key="1">
    <source>
        <dbReference type="ARBA" id="ARBA00004245"/>
    </source>
</evidence>
<dbReference type="CDD" id="cd07589">
    <property type="entry name" value="BAR_DNMBP"/>
    <property type="match status" value="1"/>
</dbReference>
<dbReference type="GO" id="GO:0070161">
    <property type="term" value="C:anchoring junction"/>
    <property type="evidence" value="ECO:0007669"/>
    <property type="project" value="UniProtKB-SubCell"/>
</dbReference>
<dbReference type="FunCoup" id="A0A3P8VAM9">
    <property type="interactions" value="256"/>
</dbReference>
<feature type="region of interest" description="Disordered" evidence="17">
    <location>
        <begin position="823"/>
        <end position="844"/>
    </location>
</feature>
<dbReference type="FunFam" id="2.30.30.40:FF:000066">
    <property type="entry name" value="dynamin-binding protein isoform X1"/>
    <property type="match status" value="1"/>
</dbReference>
<dbReference type="GO" id="GO:0001822">
    <property type="term" value="P:kidney development"/>
    <property type="evidence" value="ECO:0007669"/>
    <property type="project" value="Ensembl"/>
</dbReference>
<dbReference type="PRINTS" id="PR00499">
    <property type="entry name" value="P67PHOX"/>
</dbReference>
<feature type="domain" description="BAR" evidence="20">
    <location>
        <begin position="1064"/>
        <end position="1273"/>
    </location>
</feature>
<feature type="domain" description="SH3" evidence="18">
    <location>
        <begin position="1593"/>
        <end position="1656"/>
    </location>
</feature>
<dbReference type="FunFam" id="2.30.30.40:FF:000160">
    <property type="entry name" value="dynamin-binding protein isoform X1"/>
    <property type="match status" value="1"/>
</dbReference>
<dbReference type="PANTHER" id="PTHR22834:SF19">
    <property type="entry name" value="DYNAMIN-BINDING PROTEIN"/>
    <property type="match status" value="1"/>
</dbReference>
<evidence type="ECO:0000259" key="18">
    <source>
        <dbReference type="PROSITE" id="PS50002"/>
    </source>
</evidence>
<feature type="compositionally biased region" description="Polar residues" evidence="17">
    <location>
        <begin position="472"/>
        <end position="484"/>
    </location>
</feature>
<evidence type="ECO:0000256" key="10">
    <source>
        <dbReference type="ARBA" id="ARBA00023034"/>
    </source>
</evidence>
<feature type="compositionally biased region" description="Pro residues" evidence="17">
    <location>
        <begin position="426"/>
        <end position="438"/>
    </location>
</feature>
<dbReference type="Ensembl" id="ENSCSET00000011370.1">
    <property type="protein sequence ID" value="ENSCSEP00000011234.1"/>
    <property type="gene ID" value="ENSCSEG00000007211.1"/>
</dbReference>
<dbReference type="GO" id="GO:0005085">
    <property type="term" value="F:guanyl-nucleotide exchange factor activity"/>
    <property type="evidence" value="ECO:0007669"/>
    <property type="project" value="UniProtKB-KW"/>
</dbReference>
<keyword evidence="7" id="KW-0344">Guanine-nucleotide releasing factor</keyword>
<feature type="compositionally biased region" description="Pro residues" evidence="17">
    <location>
        <begin position="666"/>
        <end position="675"/>
    </location>
</feature>
<dbReference type="OMA" id="FWGECNG"/>
<feature type="compositionally biased region" description="Polar residues" evidence="17">
    <location>
        <begin position="384"/>
        <end position="393"/>
    </location>
</feature>
<keyword evidence="12" id="KW-0206">Cytoskeleton</keyword>
<feature type="coiled-coil region" evidence="16">
    <location>
        <begin position="1187"/>
        <end position="1223"/>
    </location>
</feature>
<evidence type="ECO:0000256" key="15">
    <source>
        <dbReference type="PROSITE-ProRule" id="PRU00192"/>
    </source>
</evidence>
<evidence type="ECO:0000259" key="20">
    <source>
        <dbReference type="PROSITE" id="PS51021"/>
    </source>
</evidence>
<dbReference type="PANTHER" id="PTHR22834">
    <property type="entry name" value="NUCLEAR FUSION PROTEIN FUS2"/>
    <property type="match status" value="1"/>
</dbReference>
<dbReference type="FunFam" id="1.20.1270.60:FF:000027">
    <property type="entry name" value="dynamin-binding protein isoform X1"/>
    <property type="match status" value="1"/>
</dbReference>
<evidence type="ECO:0000259" key="19">
    <source>
        <dbReference type="PROSITE" id="PS50010"/>
    </source>
</evidence>
<dbReference type="InterPro" id="IPR004148">
    <property type="entry name" value="BAR_dom"/>
</dbReference>
<evidence type="ECO:0000256" key="8">
    <source>
        <dbReference type="ARBA" id="ARBA00022949"/>
    </source>
</evidence>
<dbReference type="FunFam" id="2.30.30.40:FF:000138">
    <property type="entry name" value="dynamin-binding protein isoform X1"/>
    <property type="match status" value="1"/>
</dbReference>
<feature type="domain" description="SH3" evidence="18">
    <location>
        <begin position="266"/>
        <end position="325"/>
    </location>
</feature>
<dbReference type="GO" id="GO:0005795">
    <property type="term" value="C:Golgi stack"/>
    <property type="evidence" value="ECO:0007669"/>
    <property type="project" value="UniProtKB-SubCell"/>
</dbReference>
<dbReference type="InterPro" id="IPR035817">
    <property type="entry name" value="DNMBP_SH3_N1"/>
</dbReference>